<feature type="transmembrane region" description="Helical" evidence="1">
    <location>
        <begin position="22"/>
        <end position="45"/>
    </location>
</feature>
<dbReference type="Proteomes" id="UP000094412">
    <property type="component" value="Unassembled WGS sequence"/>
</dbReference>
<dbReference type="OrthoDB" id="7777996at2"/>
<sequence>MFALDRTGSNTPNGPRGATAGFTDWLCLAATPTFAAMALLSAVTGGADMICSSMADALPLNGMVMMYLLMSAFHLPPWLRLVAGRAGRSVDADRPDRGFSV</sequence>
<protein>
    <submittedName>
        <fullName evidence="2">Uncharacterized protein</fullName>
    </submittedName>
</protein>
<proteinExistence type="predicted"/>
<organism evidence="2 3">
    <name type="scientific">Mesorhizobium hungaricum</name>
    <dbReference type="NCBI Taxonomy" id="1566387"/>
    <lineage>
        <taxon>Bacteria</taxon>
        <taxon>Pseudomonadati</taxon>
        <taxon>Pseudomonadota</taxon>
        <taxon>Alphaproteobacteria</taxon>
        <taxon>Hyphomicrobiales</taxon>
        <taxon>Phyllobacteriaceae</taxon>
        <taxon>Mesorhizobium</taxon>
    </lineage>
</organism>
<dbReference type="STRING" id="1566387.QV13_09195"/>
<gene>
    <name evidence="2" type="ORF">QV13_09195</name>
</gene>
<evidence type="ECO:0000256" key="1">
    <source>
        <dbReference type="SAM" id="Phobius"/>
    </source>
</evidence>
<feature type="transmembrane region" description="Helical" evidence="1">
    <location>
        <begin position="57"/>
        <end position="75"/>
    </location>
</feature>
<dbReference type="EMBL" id="MDEO01000030">
    <property type="protein sequence ID" value="OCX19788.1"/>
    <property type="molecule type" value="Genomic_DNA"/>
</dbReference>
<name>A0A1C2DYF9_9HYPH</name>
<comment type="caution">
    <text evidence="2">The sequence shown here is derived from an EMBL/GenBank/DDBJ whole genome shotgun (WGS) entry which is preliminary data.</text>
</comment>
<accession>A0A1C2DYF9</accession>
<keyword evidence="1" id="KW-1133">Transmembrane helix</keyword>
<evidence type="ECO:0000313" key="2">
    <source>
        <dbReference type="EMBL" id="OCX19788.1"/>
    </source>
</evidence>
<keyword evidence="1" id="KW-0812">Transmembrane</keyword>
<dbReference type="RefSeq" id="WP_024923456.1">
    <property type="nucleotide sequence ID" value="NZ_MDEO01000030.1"/>
</dbReference>
<reference evidence="2 3" key="1">
    <citation type="submission" date="2016-08" db="EMBL/GenBank/DDBJ databases">
        <title>Whole genome sequence of Mesorhizobium sp. strain UASWS1009 isolated from industrial sewage.</title>
        <authorList>
            <person name="Crovadore J."/>
            <person name="Calmin G."/>
            <person name="Chablais R."/>
            <person name="Cochard B."/>
            <person name="Lefort F."/>
        </authorList>
    </citation>
    <scope>NUCLEOTIDE SEQUENCE [LARGE SCALE GENOMIC DNA]</scope>
    <source>
        <strain evidence="2 3">UASWS1009</strain>
    </source>
</reference>
<keyword evidence="3" id="KW-1185">Reference proteome</keyword>
<evidence type="ECO:0000313" key="3">
    <source>
        <dbReference type="Proteomes" id="UP000094412"/>
    </source>
</evidence>
<keyword evidence="1" id="KW-0472">Membrane</keyword>
<dbReference type="AlphaFoldDB" id="A0A1C2DYF9"/>